<sequence length="79" mass="9022">MYKEACEKILSDAYRNSLKLSKEKGIKSIAFPLISAGIYGFPEKDAFFVAKRTIDEFLKDNEMEVYLSTFGKDILSLIM</sequence>
<gene>
    <name evidence="2" type="primary">ymdB_1</name>
    <name evidence="2" type="ORF">NCTC13149_00170</name>
</gene>
<dbReference type="PANTHER" id="PTHR11106:SF27">
    <property type="entry name" value="MACRO DOMAIN-CONTAINING PROTEIN"/>
    <property type="match status" value="1"/>
</dbReference>
<accession>A0A379C2C2</accession>
<dbReference type="InterPro" id="IPR002589">
    <property type="entry name" value="Macro_dom"/>
</dbReference>
<dbReference type="Gene3D" id="3.40.220.10">
    <property type="entry name" value="Leucine Aminopeptidase, subunit E, domain 1"/>
    <property type="match status" value="1"/>
</dbReference>
<dbReference type="STRING" id="1122949.GCA_000378725_00241"/>
<dbReference type="GO" id="GO:0016787">
    <property type="term" value="F:hydrolase activity"/>
    <property type="evidence" value="ECO:0007669"/>
    <property type="project" value="UniProtKB-KW"/>
</dbReference>
<evidence type="ECO:0000313" key="2">
    <source>
        <dbReference type="EMBL" id="SUB56400.1"/>
    </source>
</evidence>
<dbReference type="Pfam" id="PF01661">
    <property type="entry name" value="Macro"/>
    <property type="match status" value="1"/>
</dbReference>
<dbReference type="EMBL" id="UGSZ01000001">
    <property type="protein sequence ID" value="SUB56400.1"/>
    <property type="molecule type" value="Genomic_DNA"/>
</dbReference>
<organism evidence="2 3">
    <name type="scientific">Peptoniphilus lacrimalis</name>
    <dbReference type="NCBI Taxonomy" id="33031"/>
    <lineage>
        <taxon>Bacteria</taxon>
        <taxon>Bacillati</taxon>
        <taxon>Bacillota</taxon>
        <taxon>Tissierellia</taxon>
        <taxon>Tissierellales</taxon>
        <taxon>Peptoniphilaceae</taxon>
        <taxon>Peptoniphilus</taxon>
    </lineage>
</organism>
<evidence type="ECO:0000313" key="3">
    <source>
        <dbReference type="Proteomes" id="UP000255517"/>
    </source>
</evidence>
<dbReference type="InterPro" id="IPR043472">
    <property type="entry name" value="Macro_dom-like"/>
</dbReference>
<dbReference type="Proteomes" id="UP000255517">
    <property type="component" value="Unassembled WGS sequence"/>
</dbReference>
<feature type="domain" description="Macro" evidence="1">
    <location>
        <begin position="1"/>
        <end position="79"/>
    </location>
</feature>
<reference evidence="2 3" key="1">
    <citation type="submission" date="2018-06" db="EMBL/GenBank/DDBJ databases">
        <authorList>
            <consortium name="Pathogen Informatics"/>
            <person name="Doyle S."/>
        </authorList>
    </citation>
    <scope>NUCLEOTIDE SEQUENCE [LARGE SCALE GENOMIC DNA]</scope>
    <source>
        <strain evidence="2 3">NCTC13149</strain>
    </source>
</reference>
<dbReference type="RefSeq" id="WP_019034276.1">
    <property type="nucleotide sequence ID" value="NZ_UGSZ01000001.1"/>
</dbReference>
<dbReference type="PROSITE" id="PS51154">
    <property type="entry name" value="MACRO"/>
    <property type="match status" value="1"/>
</dbReference>
<proteinExistence type="predicted"/>
<name>A0A379C2C2_9FIRM</name>
<dbReference type="SUPFAM" id="SSF52949">
    <property type="entry name" value="Macro domain-like"/>
    <property type="match status" value="1"/>
</dbReference>
<dbReference type="PANTHER" id="PTHR11106">
    <property type="entry name" value="GANGLIOSIDE INDUCED DIFFERENTIATION ASSOCIATED PROTEIN 2-RELATED"/>
    <property type="match status" value="1"/>
</dbReference>
<dbReference type="EC" id="3.5.1.-" evidence="2"/>
<keyword evidence="2" id="KW-0378">Hydrolase</keyword>
<dbReference type="AlphaFoldDB" id="A0A379C2C2"/>
<protein>
    <submittedName>
        <fullName evidence="2">O-acetyl-ADP-ribose deacetylase</fullName>
        <ecNumber evidence="2">3.5.1.-</ecNumber>
    </submittedName>
</protein>
<evidence type="ECO:0000259" key="1">
    <source>
        <dbReference type="PROSITE" id="PS51154"/>
    </source>
</evidence>